<feature type="compositionally biased region" description="Polar residues" evidence="1">
    <location>
        <begin position="63"/>
        <end position="73"/>
    </location>
</feature>
<reference evidence="2 3" key="1">
    <citation type="submission" date="2019-05" db="EMBL/GenBank/DDBJ databases">
        <title>Another draft genome of Portunus trituberculatus and its Hox gene families provides insights of decapod evolution.</title>
        <authorList>
            <person name="Jeong J.-H."/>
            <person name="Song I."/>
            <person name="Kim S."/>
            <person name="Choi T."/>
            <person name="Kim D."/>
            <person name="Ryu S."/>
            <person name="Kim W."/>
        </authorList>
    </citation>
    <scope>NUCLEOTIDE SEQUENCE [LARGE SCALE GENOMIC DNA]</scope>
    <source>
        <tissue evidence="2">Muscle</tissue>
    </source>
</reference>
<feature type="compositionally biased region" description="Low complexity" evidence="1">
    <location>
        <begin position="35"/>
        <end position="51"/>
    </location>
</feature>
<dbReference type="Proteomes" id="UP000324222">
    <property type="component" value="Unassembled WGS sequence"/>
</dbReference>
<name>A0A5B7FB55_PORTR</name>
<comment type="caution">
    <text evidence="2">The sequence shown here is derived from an EMBL/GenBank/DDBJ whole genome shotgun (WGS) entry which is preliminary data.</text>
</comment>
<gene>
    <name evidence="2" type="ORF">E2C01_036111</name>
</gene>
<sequence length="91" mass="9765">MNTEERDNEGNVWKDGPKLTSTDPDQDGLPLLFPSSSSSSSSSFSSSSSSSTPLDLNDKRVSSHLTSGGQRSVTDKASSWFLLHSLPHLLP</sequence>
<feature type="region of interest" description="Disordered" evidence="1">
    <location>
        <begin position="1"/>
        <end position="73"/>
    </location>
</feature>
<keyword evidence="3" id="KW-1185">Reference proteome</keyword>
<evidence type="ECO:0000313" key="2">
    <source>
        <dbReference type="EMBL" id="MPC42489.1"/>
    </source>
</evidence>
<accession>A0A5B7FB55</accession>
<dbReference type="AlphaFoldDB" id="A0A5B7FB55"/>
<proteinExistence type="predicted"/>
<evidence type="ECO:0000256" key="1">
    <source>
        <dbReference type="SAM" id="MobiDB-lite"/>
    </source>
</evidence>
<organism evidence="2 3">
    <name type="scientific">Portunus trituberculatus</name>
    <name type="common">Swimming crab</name>
    <name type="synonym">Neptunus trituberculatus</name>
    <dbReference type="NCBI Taxonomy" id="210409"/>
    <lineage>
        <taxon>Eukaryota</taxon>
        <taxon>Metazoa</taxon>
        <taxon>Ecdysozoa</taxon>
        <taxon>Arthropoda</taxon>
        <taxon>Crustacea</taxon>
        <taxon>Multicrustacea</taxon>
        <taxon>Malacostraca</taxon>
        <taxon>Eumalacostraca</taxon>
        <taxon>Eucarida</taxon>
        <taxon>Decapoda</taxon>
        <taxon>Pleocyemata</taxon>
        <taxon>Brachyura</taxon>
        <taxon>Eubrachyura</taxon>
        <taxon>Portunoidea</taxon>
        <taxon>Portunidae</taxon>
        <taxon>Portuninae</taxon>
        <taxon>Portunus</taxon>
    </lineage>
</organism>
<evidence type="ECO:0000313" key="3">
    <source>
        <dbReference type="Proteomes" id="UP000324222"/>
    </source>
</evidence>
<dbReference type="EMBL" id="VSRR010005456">
    <property type="protein sequence ID" value="MPC42489.1"/>
    <property type="molecule type" value="Genomic_DNA"/>
</dbReference>
<protein>
    <submittedName>
        <fullName evidence="2">Uncharacterized protein</fullName>
    </submittedName>
</protein>